<dbReference type="RefSeq" id="WP_211141158.1">
    <property type="nucleotide sequence ID" value="NZ_JAEEGB010000004.1"/>
</dbReference>
<protein>
    <recommendedName>
        <fullName evidence="4 12">Ribosomal RNA small subunit methyltransferase E</fullName>
        <ecNumber evidence="3 12">2.1.1.193</ecNumber>
    </recommendedName>
</protein>
<dbReference type="AlphaFoldDB" id="A0A934HVR2"/>
<keyword evidence="8 12" id="KW-0808">Transferase</keyword>
<dbReference type="CDD" id="cd18084">
    <property type="entry name" value="RsmE-like"/>
    <property type="match status" value="1"/>
</dbReference>
<dbReference type="InterPro" id="IPR046886">
    <property type="entry name" value="RsmE_MTase_dom"/>
</dbReference>
<keyword evidence="6 12" id="KW-0698">rRNA processing</keyword>
<comment type="subcellular location">
    <subcellularLocation>
        <location evidence="1 12">Cytoplasm</location>
    </subcellularLocation>
</comment>
<evidence type="ECO:0000256" key="1">
    <source>
        <dbReference type="ARBA" id="ARBA00004496"/>
    </source>
</evidence>
<evidence type="ECO:0000256" key="2">
    <source>
        <dbReference type="ARBA" id="ARBA00005528"/>
    </source>
</evidence>
<comment type="catalytic activity">
    <reaction evidence="11 12">
        <text>uridine(1498) in 16S rRNA + S-adenosyl-L-methionine = N(3)-methyluridine(1498) in 16S rRNA + S-adenosyl-L-homocysteine + H(+)</text>
        <dbReference type="Rhea" id="RHEA:42920"/>
        <dbReference type="Rhea" id="RHEA-COMP:10283"/>
        <dbReference type="Rhea" id="RHEA-COMP:10284"/>
        <dbReference type="ChEBI" id="CHEBI:15378"/>
        <dbReference type="ChEBI" id="CHEBI:57856"/>
        <dbReference type="ChEBI" id="CHEBI:59789"/>
        <dbReference type="ChEBI" id="CHEBI:65315"/>
        <dbReference type="ChEBI" id="CHEBI:74502"/>
        <dbReference type="EC" id="2.1.1.193"/>
    </reaction>
</comment>
<dbReference type="Pfam" id="PF04452">
    <property type="entry name" value="Methyltrans_RNA"/>
    <property type="match status" value="1"/>
</dbReference>
<evidence type="ECO:0000256" key="8">
    <source>
        <dbReference type="ARBA" id="ARBA00022679"/>
    </source>
</evidence>
<proteinExistence type="inferred from homology"/>
<evidence type="ECO:0000313" key="15">
    <source>
        <dbReference type="EMBL" id="MBI6871718.1"/>
    </source>
</evidence>
<dbReference type="InterPro" id="IPR046887">
    <property type="entry name" value="RsmE_PUA-like"/>
</dbReference>
<keyword evidence="5 12" id="KW-0963">Cytoplasm</keyword>
<dbReference type="SUPFAM" id="SSF75217">
    <property type="entry name" value="alpha/beta knot"/>
    <property type="match status" value="1"/>
</dbReference>
<evidence type="ECO:0000256" key="9">
    <source>
        <dbReference type="ARBA" id="ARBA00022691"/>
    </source>
</evidence>
<evidence type="ECO:0000256" key="5">
    <source>
        <dbReference type="ARBA" id="ARBA00022490"/>
    </source>
</evidence>
<dbReference type="InterPro" id="IPR029028">
    <property type="entry name" value="Alpha/beta_knot_MTases"/>
</dbReference>
<name>A0A934HVR2_9CLOT</name>
<dbReference type="GO" id="GO:0005737">
    <property type="term" value="C:cytoplasm"/>
    <property type="evidence" value="ECO:0007669"/>
    <property type="project" value="UniProtKB-SubCell"/>
</dbReference>
<gene>
    <name evidence="15" type="ORF">I6U51_03230</name>
</gene>
<evidence type="ECO:0000256" key="10">
    <source>
        <dbReference type="ARBA" id="ARBA00025699"/>
    </source>
</evidence>
<dbReference type="Pfam" id="PF20260">
    <property type="entry name" value="PUA_4"/>
    <property type="match status" value="1"/>
</dbReference>
<accession>A0A934HVR2</accession>
<dbReference type="InterPro" id="IPR015947">
    <property type="entry name" value="PUA-like_sf"/>
</dbReference>
<comment type="caution">
    <text evidence="15">The sequence shown here is derived from an EMBL/GenBank/DDBJ whole genome shotgun (WGS) entry which is preliminary data.</text>
</comment>
<dbReference type="GO" id="GO:0070042">
    <property type="term" value="F:rRNA (uridine-N3-)-methyltransferase activity"/>
    <property type="evidence" value="ECO:0007669"/>
    <property type="project" value="TreeGrafter"/>
</dbReference>
<evidence type="ECO:0000256" key="4">
    <source>
        <dbReference type="ARBA" id="ARBA00013673"/>
    </source>
</evidence>
<reference evidence="15" key="1">
    <citation type="submission" date="2020-12" db="EMBL/GenBank/DDBJ databases">
        <title>Clostridium thailandense sp. nov., a novel acetogenic bacterium isolated from peat land soil in Thailand.</title>
        <authorList>
            <person name="Chaikitkaew S."/>
            <person name="Birkeland N.K."/>
        </authorList>
    </citation>
    <scope>NUCLEOTIDE SEQUENCE</scope>
    <source>
        <strain evidence="15">DSM 17425</strain>
    </source>
</reference>
<dbReference type="Proteomes" id="UP000622687">
    <property type="component" value="Unassembled WGS sequence"/>
</dbReference>
<feature type="domain" description="Ribosomal RNA small subunit methyltransferase E methyltransferase" evidence="13">
    <location>
        <begin position="72"/>
        <end position="240"/>
    </location>
</feature>
<dbReference type="PANTHER" id="PTHR30027">
    <property type="entry name" value="RIBOSOMAL RNA SMALL SUBUNIT METHYLTRANSFERASE E"/>
    <property type="match status" value="1"/>
</dbReference>
<dbReference type="PIRSF" id="PIRSF015601">
    <property type="entry name" value="MTase_slr0722"/>
    <property type="match status" value="1"/>
</dbReference>
<evidence type="ECO:0000259" key="14">
    <source>
        <dbReference type="Pfam" id="PF20260"/>
    </source>
</evidence>
<comment type="similarity">
    <text evidence="2 12">Belongs to the RNA methyltransferase RsmE family.</text>
</comment>
<evidence type="ECO:0000259" key="13">
    <source>
        <dbReference type="Pfam" id="PF04452"/>
    </source>
</evidence>
<evidence type="ECO:0000256" key="3">
    <source>
        <dbReference type="ARBA" id="ARBA00012328"/>
    </source>
</evidence>
<dbReference type="NCBIfam" id="TIGR00046">
    <property type="entry name" value="RsmE family RNA methyltransferase"/>
    <property type="match status" value="1"/>
</dbReference>
<dbReference type="PANTHER" id="PTHR30027:SF3">
    <property type="entry name" value="16S RRNA (URACIL(1498)-N(3))-METHYLTRANSFERASE"/>
    <property type="match status" value="1"/>
</dbReference>
<dbReference type="InterPro" id="IPR006700">
    <property type="entry name" value="RsmE"/>
</dbReference>
<dbReference type="EC" id="2.1.1.193" evidence="3 12"/>
<keyword evidence="16" id="KW-1185">Reference proteome</keyword>
<evidence type="ECO:0000256" key="11">
    <source>
        <dbReference type="ARBA" id="ARBA00047944"/>
    </source>
</evidence>
<organism evidence="15 16">
    <name type="scientific">Clostridium aciditolerans</name>
    <dbReference type="NCBI Taxonomy" id="339861"/>
    <lineage>
        <taxon>Bacteria</taxon>
        <taxon>Bacillati</taxon>
        <taxon>Bacillota</taxon>
        <taxon>Clostridia</taxon>
        <taxon>Eubacteriales</taxon>
        <taxon>Clostridiaceae</taxon>
        <taxon>Clostridium</taxon>
    </lineage>
</organism>
<evidence type="ECO:0000256" key="7">
    <source>
        <dbReference type="ARBA" id="ARBA00022603"/>
    </source>
</evidence>
<comment type="function">
    <text evidence="10 12">Specifically methylates the N3 position of the uracil ring of uridine 1498 (m3U1498) in 16S rRNA. Acts on the fully assembled 30S ribosomal subunit.</text>
</comment>
<sequence>MHKFFVEKNNITGDRAYIEGDDVKHIYKVLRLHEGEKVSINNCEGEEFLGIIEKIDKKEVIVSLTEKLDLNNESPVEIYLFQGLPKSSKMDLIVQKATELGVKEITPIITERVIIKNEIGEFKKLDRWVRIALEACKQSKRSIIPKINGPLEFQQLLTKLKELDLILVPYENEEGYGIKKVVRDIAQNSINKIGIIIGPEGGFEEDEINVLKELGAYIITLGPRILRTETAGFVCASLIMYELGDLGGKSSK</sequence>
<dbReference type="NCBIfam" id="NF008692">
    <property type="entry name" value="PRK11713.1-5"/>
    <property type="match status" value="1"/>
</dbReference>
<dbReference type="GO" id="GO:0070475">
    <property type="term" value="P:rRNA base methylation"/>
    <property type="evidence" value="ECO:0007669"/>
    <property type="project" value="TreeGrafter"/>
</dbReference>
<keyword evidence="9 12" id="KW-0949">S-adenosyl-L-methionine</keyword>
<evidence type="ECO:0000256" key="6">
    <source>
        <dbReference type="ARBA" id="ARBA00022552"/>
    </source>
</evidence>
<dbReference type="InterPro" id="IPR029026">
    <property type="entry name" value="tRNA_m1G_MTases_N"/>
</dbReference>
<dbReference type="Gene3D" id="2.40.240.20">
    <property type="entry name" value="Hypothetical PUA domain-like, domain 1"/>
    <property type="match status" value="1"/>
</dbReference>
<feature type="domain" description="Ribosomal RNA small subunit methyltransferase E PUA-like" evidence="14">
    <location>
        <begin position="18"/>
        <end position="64"/>
    </location>
</feature>
<evidence type="ECO:0000256" key="12">
    <source>
        <dbReference type="PIRNR" id="PIRNR015601"/>
    </source>
</evidence>
<dbReference type="EMBL" id="JAEEGB010000004">
    <property type="protein sequence ID" value="MBI6871718.1"/>
    <property type="molecule type" value="Genomic_DNA"/>
</dbReference>
<keyword evidence="7 12" id="KW-0489">Methyltransferase</keyword>
<dbReference type="SUPFAM" id="SSF88697">
    <property type="entry name" value="PUA domain-like"/>
    <property type="match status" value="1"/>
</dbReference>
<dbReference type="Gene3D" id="3.40.1280.10">
    <property type="match status" value="1"/>
</dbReference>
<evidence type="ECO:0000313" key="16">
    <source>
        <dbReference type="Proteomes" id="UP000622687"/>
    </source>
</evidence>